<reference evidence="1 2" key="1">
    <citation type="journal article" date="2021" name="ISME J.">
        <title>Genomic evolution of the class Acidithiobacillia: deep-branching Proteobacteria living in extreme acidic conditions.</title>
        <authorList>
            <person name="Moya-Beltran A."/>
            <person name="Beard S."/>
            <person name="Rojas-Villalobos C."/>
            <person name="Issotta F."/>
            <person name="Gallardo Y."/>
            <person name="Ulloa R."/>
            <person name="Giaveno A."/>
            <person name="Degli Esposti M."/>
            <person name="Johnson D.B."/>
            <person name="Quatrini R."/>
        </authorList>
    </citation>
    <scope>NUCLEOTIDE SEQUENCE [LARGE SCALE GENOMIC DNA]</scope>
    <source>
        <strain evidence="1 2">CF3</strain>
    </source>
</reference>
<evidence type="ECO:0000313" key="1">
    <source>
        <dbReference type="EMBL" id="XRP72649.1"/>
    </source>
</evidence>
<evidence type="ECO:0000313" key="2">
    <source>
        <dbReference type="Proteomes" id="UP001196097"/>
    </source>
</evidence>
<name>A0ACD5IJH7_9PROT</name>
<dbReference type="EMBL" id="CP130946">
    <property type="protein sequence ID" value="XRP72649.1"/>
    <property type="molecule type" value="Genomic_DNA"/>
</dbReference>
<proteinExistence type="predicted"/>
<keyword evidence="2" id="KW-1185">Reference proteome</keyword>
<gene>
    <name evidence="1" type="ORF">HF292_012760</name>
</gene>
<organism evidence="1 2">
    <name type="scientific">Acidithiobacillus ferruginosus</name>
    <dbReference type="NCBI Taxonomy" id="3063951"/>
    <lineage>
        <taxon>Bacteria</taxon>
        <taxon>Pseudomonadati</taxon>
        <taxon>Pseudomonadota</taxon>
        <taxon>Acidithiobacillia</taxon>
        <taxon>Acidithiobacillales</taxon>
        <taxon>Acidithiobacillaceae</taxon>
        <taxon>Acidithiobacillus</taxon>
    </lineage>
</organism>
<accession>A0ACD5IJH7</accession>
<dbReference type="Proteomes" id="UP001196097">
    <property type="component" value="Chromosome"/>
</dbReference>
<sequence>MMHHNSALWTGRLAPLAANPLVGLPKDGIFGDYHPSMSSGSQEHSMTYCLTTHVTGGLVFCSDSRTNAGTDNVSIYSKMHHFCWPGDRFLCLLSAGNLATTQGVVKRMQQDIDQDAEIHLLHLTSMAEAADYVGLINAEVQRNQANRDTANTNFEATFILGGQIGAEMPATYMIYPQGNYIHESSDHPFLQIGEIKYGKPILDRVVRPDLSLEAAARCALVSMNSTMRSNVTVGPPVELLIYRANSLQAGRYLTFSDEDPFYRSIGERWSQGLLRALDDLPRFAWESATTNLTEATENGGR</sequence>
<protein>
    <submittedName>
        <fullName evidence="1">Peptidase</fullName>
    </submittedName>
</protein>